<evidence type="ECO:0000313" key="1">
    <source>
        <dbReference type="EMBL" id="CBK80880.1"/>
    </source>
</evidence>
<proteinExistence type="predicted"/>
<reference evidence="1 2" key="2">
    <citation type="submission" date="2010-03" db="EMBL/GenBank/DDBJ databases">
        <authorList>
            <person name="Pajon A."/>
        </authorList>
    </citation>
    <scope>NUCLEOTIDE SEQUENCE [LARGE SCALE GENOMIC DNA]</scope>
    <source>
        <strain evidence="1 2">GD/7</strain>
    </source>
</reference>
<organism evidence="1 2">
    <name type="scientific">Coprococcus catus GD/7</name>
    <dbReference type="NCBI Taxonomy" id="717962"/>
    <lineage>
        <taxon>Bacteria</taxon>
        <taxon>Bacillati</taxon>
        <taxon>Bacillota</taxon>
        <taxon>Clostridia</taxon>
        <taxon>Lachnospirales</taxon>
        <taxon>Lachnospiraceae</taxon>
        <taxon>Coprococcus</taxon>
    </lineage>
</organism>
<protein>
    <submittedName>
        <fullName evidence="1">Uncharacterized protein</fullName>
    </submittedName>
</protein>
<dbReference type="Proteomes" id="UP000008798">
    <property type="component" value="Chromosome"/>
</dbReference>
<dbReference type="RefSeq" id="WP_015514448.1">
    <property type="nucleotide sequence ID" value="NC_021009.1"/>
</dbReference>
<name>D4J959_9FIRM</name>
<dbReference type="EMBL" id="FP929038">
    <property type="protein sequence ID" value="CBK80880.1"/>
    <property type="molecule type" value="Genomic_DNA"/>
</dbReference>
<dbReference type="KEGG" id="cct:CC1_21810"/>
<sequence length="172" mass="19940">MFNRENAEMIASNIPSLVREICLKNEDYQYVPVKSEIMNHKGTYYVGVNMDQFNKAPSETPTTAIFELPPTDDKRVLDKAIKRPQNLYTAVRICGDKDEELFVVCYYTDGSDADGNEGLLHELMLDYLKTFDIEDMPSFIGHFKQRLDDYNSKTGEQLTIYKVFPDYKKFMS</sequence>
<gene>
    <name evidence="1" type="ORF">CC1_21810</name>
</gene>
<accession>D4J959</accession>
<evidence type="ECO:0000313" key="2">
    <source>
        <dbReference type="Proteomes" id="UP000008798"/>
    </source>
</evidence>
<dbReference type="HOGENOM" id="CLU_1552683_0_0_9"/>
<dbReference type="AlphaFoldDB" id="D4J959"/>
<dbReference type="PATRIC" id="fig|717962.3.peg.2096"/>
<reference evidence="1 2" key="1">
    <citation type="submission" date="2010-03" db="EMBL/GenBank/DDBJ databases">
        <title>The genome sequence of Coprococcus catus GD/7.</title>
        <authorList>
            <consortium name="metaHIT consortium -- http://www.metahit.eu/"/>
            <person name="Pajon A."/>
            <person name="Turner K."/>
            <person name="Parkhill J."/>
            <person name="Duncan S."/>
            <person name="Flint H."/>
        </authorList>
    </citation>
    <scope>NUCLEOTIDE SEQUENCE [LARGE SCALE GENOMIC DNA]</scope>
    <source>
        <strain evidence="1 2">GD/7</strain>
    </source>
</reference>